<proteinExistence type="predicted"/>
<name>A0A9D1DZ58_9FIRM</name>
<keyword evidence="2" id="KW-1133">Transmembrane helix</keyword>
<evidence type="ECO:0000313" key="4">
    <source>
        <dbReference type="Proteomes" id="UP000824241"/>
    </source>
</evidence>
<dbReference type="AlphaFoldDB" id="A0A9D1DZ58"/>
<keyword evidence="2" id="KW-0812">Transmembrane</keyword>
<dbReference type="EMBL" id="DVHA01000317">
    <property type="protein sequence ID" value="HIR61844.1"/>
    <property type="molecule type" value="Genomic_DNA"/>
</dbReference>
<evidence type="ECO:0000313" key="3">
    <source>
        <dbReference type="EMBL" id="HIR61844.1"/>
    </source>
</evidence>
<reference evidence="3" key="2">
    <citation type="journal article" date="2021" name="PeerJ">
        <title>Extensive microbial diversity within the chicken gut microbiome revealed by metagenomics and culture.</title>
        <authorList>
            <person name="Gilroy R."/>
            <person name="Ravi A."/>
            <person name="Getino M."/>
            <person name="Pursley I."/>
            <person name="Horton D.L."/>
            <person name="Alikhan N.F."/>
            <person name="Baker D."/>
            <person name="Gharbi K."/>
            <person name="Hall N."/>
            <person name="Watson M."/>
            <person name="Adriaenssens E.M."/>
            <person name="Foster-Nyarko E."/>
            <person name="Jarju S."/>
            <person name="Secka A."/>
            <person name="Antonio M."/>
            <person name="Oren A."/>
            <person name="Chaudhuri R.R."/>
            <person name="La Ragione R."/>
            <person name="Hildebrand F."/>
            <person name="Pallen M.J."/>
        </authorList>
    </citation>
    <scope>NUCLEOTIDE SEQUENCE</scope>
    <source>
        <strain evidence="3">CHK189-12415</strain>
    </source>
</reference>
<sequence>MKREDNREERAFALLQALGDLNEEDVLRAEPGRGVRKRRNWGSVAAAAAFILVCGSVVGALYISWPMSGGQSGSTSGAPPVSSSGVTSGETGGAGSASGSDGAEGSAAEGTFTVYLLDEAALDAGETDFDALAGTAETLSVSGDEAELDGEPVSLPEGMPLTDGLIYAPGRQMFIVRESGWFVLYPVQPDDWPDVESGGRYSWEEVLAVLTG</sequence>
<feature type="transmembrane region" description="Helical" evidence="2">
    <location>
        <begin position="41"/>
        <end position="65"/>
    </location>
</feature>
<protein>
    <submittedName>
        <fullName evidence="3">Uncharacterized protein</fullName>
    </submittedName>
</protein>
<feature type="compositionally biased region" description="Low complexity" evidence="1">
    <location>
        <begin position="73"/>
        <end position="89"/>
    </location>
</feature>
<organism evidence="3 4">
    <name type="scientific">Candidatus Faecivivens stercoravium</name>
    <dbReference type="NCBI Taxonomy" id="2840803"/>
    <lineage>
        <taxon>Bacteria</taxon>
        <taxon>Bacillati</taxon>
        <taxon>Bacillota</taxon>
        <taxon>Clostridia</taxon>
        <taxon>Eubacteriales</taxon>
        <taxon>Oscillospiraceae</taxon>
        <taxon>Oscillospiraceae incertae sedis</taxon>
        <taxon>Candidatus Faecivivens</taxon>
    </lineage>
</organism>
<evidence type="ECO:0000256" key="1">
    <source>
        <dbReference type="SAM" id="MobiDB-lite"/>
    </source>
</evidence>
<accession>A0A9D1DZ58</accession>
<gene>
    <name evidence="3" type="ORF">IAB37_09750</name>
</gene>
<keyword evidence="2" id="KW-0472">Membrane</keyword>
<reference evidence="3" key="1">
    <citation type="submission" date="2020-10" db="EMBL/GenBank/DDBJ databases">
        <authorList>
            <person name="Gilroy R."/>
        </authorList>
    </citation>
    <scope>NUCLEOTIDE SEQUENCE</scope>
    <source>
        <strain evidence="3">CHK189-12415</strain>
    </source>
</reference>
<dbReference type="Proteomes" id="UP000824241">
    <property type="component" value="Unassembled WGS sequence"/>
</dbReference>
<feature type="region of interest" description="Disordered" evidence="1">
    <location>
        <begin position="69"/>
        <end position="105"/>
    </location>
</feature>
<evidence type="ECO:0000256" key="2">
    <source>
        <dbReference type="SAM" id="Phobius"/>
    </source>
</evidence>
<comment type="caution">
    <text evidence="3">The sequence shown here is derived from an EMBL/GenBank/DDBJ whole genome shotgun (WGS) entry which is preliminary data.</text>
</comment>